<dbReference type="EMBL" id="BAAAHH010000006">
    <property type="protein sequence ID" value="GAA0946941.1"/>
    <property type="molecule type" value="Genomic_DNA"/>
</dbReference>
<dbReference type="RefSeq" id="WP_425544101.1">
    <property type="nucleotide sequence ID" value="NZ_BAAAHH010000006.1"/>
</dbReference>
<evidence type="ECO:0000313" key="3">
    <source>
        <dbReference type="Proteomes" id="UP001500665"/>
    </source>
</evidence>
<evidence type="ECO:0000313" key="2">
    <source>
        <dbReference type="EMBL" id="GAA0946941.1"/>
    </source>
</evidence>
<sequence length="141" mass="15930">MSDSGQGEDRSPRQRGYRRRGEGARRRCLCLRLSENEHEAIKAAAERNGMTRTFFAAEAVLLAAREEMPLARSADRALLREVMESNRQVRRVGSNLNQITMRFHTSGECPPELGRCLERVAAGLVQLEALAVRLDEVIDHR</sequence>
<accession>A0ABN1QTA6</accession>
<dbReference type="Pfam" id="PF21983">
    <property type="entry name" value="NikA-like"/>
    <property type="match status" value="1"/>
</dbReference>
<evidence type="ECO:0000256" key="1">
    <source>
        <dbReference type="SAM" id="MobiDB-lite"/>
    </source>
</evidence>
<name>A0ABN1QTA6_9ACTN</name>
<organism evidence="2 3">
    <name type="scientific">Actinocorallia libanotica</name>
    <dbReference type="NCBI Taxonomy" id="46162"/>
    <lineage>
        <taxon>Bacteria</taxon>
        <taxon>Bacillati</taxon>
        <taxon>Actinomycetota</taxon>
        <taxon>Actinomycetes</taxon>
        <taxon>Streptosporangiales</taxon>
        <taxon>Thermomonosporaceae</taxon>
        <taxon>Actinocorallia</taxon>
    </lineage>
</organism>
<reference evidence="2 3" key="1">
    <citation type="journal article" date="2019" name="Int. J. Syst. Evol. Microbiol.">
        <title>The Global Catalogue of Microorganisms (GCM) 10K type strain sequencing project: providing services to taxonomists for standard genome sequencing and annotation.</title>
        <authorList>
            <consortium name="The Broad Institute Genomics Platform"/>
            <consortium name="The Broad Institute Genome Sequencing Center for Infectious Disease"/>
            <person name="Wu L."/>
            <person name="Ma J."/>
        </authorList>
    </citation>
    <scope>NUCLEOTIDE SEQUENCE [LARGE SCALE GENOMIC DNA]</scope>
    <source>
        <strain evidence="2 3">JCM 10696</strain>
    </source>
</reference>
<keyword evidence="3" id="KW-1185">Reference proteome</keyword>
<dbReference type="InterPro" id="IPR053842">
    <property type="entry name" value="NikA-like"/>
</dbReference>
<dbReference type="Proteomes" id="UP001500665">
    <property type="component" value="Unassembled WGS sequence"/>
</dbReference>
<feature type="region of interest" description="Disordered" evidence="1">
    <location>
        <begin position="1"/>
        <end position="20"/>
    </location>
</feature>
<proteinExistence type="predicted"/>
<gene>
    <name evidence="2" type="ORF">GCM10009550_22000</name>
</gene>
<evidence type="ECO:0008006" key="4">
    <source>
        <dbReference type="Google" id="ProtNLM"/>
    </source>
</evidence>
<comment type="caution">
    <text evidence="2">The sequence shown here is derived from an EMBL/GenBank/DDBJ whole genome shotgun (WGS) entry which is preliminary data.</text>
</comment>
<protein>
    <recommendedName>
        <fullName evidence="4">Mobilization protein MobC</fullName>
    </recommendedName>
</protein>